<name>A0A915IPR8_ROMCU</name>
<proteinExistence type="predicted"/>
<dbReference type="Proteomes" id="UP000887565">
    <property type="component" value="Unplaced"/>
</dbReference>
<protein>
    <submittedName>
        <fullName evidence="2">Uncharacterized protein</fullName>
    </submittedName>
</protein>
<evidence type="ECO:0000313" key="1">
    <source>
        <dbReference type="Proteomes" id="UP000887565"/>
    </source>
</evidence>
<accession>A0A915IPR8</accession>
<evidence type="ECO:0000313" key="2">
    <source>
        <dbReference type="WBParaSite" id="nRc.2.0.1.t16188-RA"/>
    </source>
</evidence>
<dbReference type="WBParaSite" id="nRc.2.0.1.t16188-RA">
    <property type="protein sequence ID" value="nRc.2.0.1.t16188-RA"/>
    <property type="gene ID" value="nRc.2.0.1.g16188"/>
</dbReference>
<reference evidence="2" key="1">
    <citation type="submission" date="2022-11" db="UniProtKB">
        <authorList>
            <consortium name="WormBaseParasite"/>
        </authorList>
    </citation>
    <scope>IDENTIFICATION</scope>
</reference>
<keyword evidence="1" id="KW-1185">Reference proteome</keyword>
<sequence length="72" mass="7863">MPSVRVTDQVVGPGSGTVGQHLTAFEALTAGLNSPINEWWLVVVKNKPLKPQKVVVKTVKNLTRFFAASFKE</sequence>
<dbReference type="AlphaFoldDB" id="A0A915IPR8"/>
<organism evidence="1 2">
    <name type="scientific">Romanomermis culicivorax</name>
    <name type="common">Nematode worm</name>
    <dbReference type="NCBI Taxonomy" id="13658"/>
    <lineage>
        <taxon>Eukaryota</taxon>
        <taxon>Metazoa</taxon>
        <taxon>Ecdysozoa</taxon>
        <taxon>Nematoda</taxon>
        <taxon>Enoplea</taxon>
        <taxon>Dorylaimia</taxon>
        <taxon>Mermithida</taxon>
        <taxon>Mermithoidea</taxon>
        <taxon>Mermithidae</taxon>
        <taxon>Romanomermis</taxon>
    </lineage>
</organism>